<dbReference type="InterPro" id="IPR002686">
    <property type="entry name" value="Transposase_17"/>
</dbReference>
<reference evidence="2 3" key="1">
    <citation type="submission" date="2021-03" db="EMBL/GenBank/DDBJ databases">
        <title>Genomic Encyclopedia of Type Strains, Phase IV (KMG-IV): sequencing the most valuable type-strain genomes for metagenomic binning, comparative biology and taxonomic classification.</title>
        <authorList>
            <person name="Goeker M."/>
        </authorList>
    </citation>
    <scope>NUCLEOTIDE SEQUENCE [LARGE SCALE GENOMIC DNA]</scope>
    <source>
        <strain evidence="2 3">DSM 26048</strain>
    </source>
</reference>
<dbReference type="Proteomes" id="UP001519287">
    <property type="component" value="Unassembled WGS sequence"/>
</dbReference>
<evidence type="ECO:0000313" key="2">
    <source>
        <dbReference type="EMBL" id="MBP1991852.1"/>
    </source>
</evidence>
<dbReference type="InterPro" id="IPR036515">
    <property type="entry name" value="Transposase_17_sf"/>
</dbReference>
<name>A0ABS4IW86_9BACL</name>
<sequence length="43" mass="5080">MRQQNQHLKHLPSLWTRSYLASTAGHISSETIKRYVEEQKIRG</sequence>
<keyword evidence="3" id="KW-1185">Reference proteome</keyword>
<evidence type="ECO:0000259" key="1">
    <source>
        <dbReference type="Pfam" id="PF01797"/>
    </source>
</evidence>
<feature type="domain" description="Transposase IS200-like" evidence="1">
    <location>
        <begin position="2"/>
        <end position="39"/>
    </location>
</feature>
<dbReference type="EMBL" id="JAGGLB010000010">
    <property type="protein sequence ID" value="MBP1991852.1"/>
    <property type="molecule type" value="Genomic_DNA"/>
</dbReference>
<protein>
    <submittedName>
        <fullName evidence="2">REP element-mobilizing transposase RayT</fullName>
    </submittedName>
</protein>
<proteinExistence type="predicted"/>
<gene>
    <name evidence="2" type="ORF">J2Z66_003459</name>
</gene>
<dbReference type="SUPFAM" id="SSF143422">
    <property type="entry name" value="Transposase IS200-like"/>
    <property type="match status" value="1"/>
</dbReference>
<accession>A0ABS4IW86</accession>
<evidence type="ECO:0000313" key="3">
    <source>
        <dbReference type="Proteomes" id="UP001519287"/>
    </source>
</evidence>
<organism evidence="2 3">
    <name type="scientific">Paenibacillus eucommiae</name>
    <dbReference type="NCBI Taxonomy" id="1355755"/>
    <lineage>
        <taxon>Bacteria</taxon>
        <taxon>Bacillati</taxon>
        <taxon>Bacillota</taxon>
        <taxon>Bacilli</taxon>
        <taxon>Bacillales</taxon>
        <taxon>Paenibacillaceae</taxon>
        <taxon>Paenibacillus</taxon>
    </lineage>
</organism>
<dbReference type="Pfam" id="PF01797">
    <property type="entry name" value="Y1_Tnp"/>
    <property type="match status" value="1"/>
</dbReference>
<dbReference type="Gene3D" id="3.30.70.1290">
    <property type="entry name" value="Transposase IS200-like"/>
    <property type="match status" value="1"/>
</dbReference>
<comment type="caution">
    <text evidence="2">The sequence shown here is derived from an EMBL/GenBank/DDBJ whole genome shotgun (WGS) entry which is preliminary data.</text>
</comment>